<dbReference type="InterPro" id="IPR027383">
    <property type="entry name" value="Znf_put"/>
</dbReference>
<feature type="domain" description="Putative zinc-finger" evidence="4">
    <location>
        <begin position="3"/>
        <end position="37"/>
    </location>
</feature>
<keyword evidence="6" id="KW-1185">Reference proteome</keyword>
<evidence type="ECO:0000256" key="2">
    <source>
        <dbReference type="ARBA" id="ARBA00024438"/>
    </source>
</evidence>
<accession>A0A3B0BJ71</accession>
<evidence type="ECO:0000259" key="4">
    <source>
        <dbReference type="Pfam" id="PF13490"/>
    </source>
</evidence>
<keyword evidence="3" id="KW-0812">Transmembrane</keyword>
<dbReference type="InterPro" id="IPR041916">
    <property type="entry name" value="Anti_sigma_zinc_sf"/>
</dbReference>
<feature type="transmembrane region" description="Helical" evidence="3">
    <location>
        <begin position="175"/>
        <end position="194"/>
    </location>
</feature>
<dbReference type="Pfam" id="PF13490">
    <property type="entry name" value="zf-HC2"/>
    <property type="match status" value="1"/>
</dbReference>
<comment type="similarity">
    <text evidence="1">Belongs to the zinc-associated anti-sigma factor (ZAS) superfamily. Anti-sigma-W factor family.</text>
</comment>
<evidence type="ECO:0000256" key="1">
    <source>
        <dbReference type="ARBA" id="ARBA00024353"/>
    </source>
</evidence>
<dbReference type="AlphaFoldDB" id="A0A3B0BJ71"/>
<dbReference type="EMBL" id="RBAH01000027">
    <property type="protein sequence ID" value="RKN72459.1"/>
    <property type="molecule type" value="Genomic_DNA"/>
</dbReference>
<comment type="caution">
    <text evidence="5">The sequence shown here is derived from an EMBL/GenBank/DDBJ whole genome shotgun (WGS) entry which is preliminary data.</text>
</comment>
<reference evidence="5 6" key="1">
    <citation type="journal article" date="2007" name="Int. J. Syst. Evol. Microbiol.">
        <title>Paenibacillus ginsengarvi sp. nov., isolated from soil from ginseng cultivation.</title>
        <authorList>
            <person name="Yoon M.H."/>
            <person name="Ten L.N."/>
            <person name="Im W.T."/>
        </authorList>
    </citation>
    <scope>NUCLEOTIDE SEQUENCE [LARGE SCALE GENOMIC DNA]</scope>
    <source>
        <strain evidence="5 6">KCTC 13059</strain>
    </source>
</reference>
<keyword evidence="3" id="KW-0472">Membrane</keyword>
<feature type="transmembrane region" description="Helical" evidence="3">
    <location>
        <begin position="99"/>
        <end position="123"/>
    </location>
</feature>
<evidence type="ECO:0000256" key="3">
    <source>
        <dbReference type="SAM" id="Phobius"/>
    </source>
</evidence>
<name>A0A3B0BJ71_9BACL</name>
<evidence type="ECO:0000313" key="6">
    <source>
        <dbReference type="Proteomes" id="UP000282311"/>
    </source>
</evidence>
<proteinExistence type="inferred from homology"/>
<gene>
    <name evidence="5" type="ORF">D7M11_28700</name>
</gene>
<sequence length="199" mass="22546">MKCQHVQEWLGAYWDLPEDDDRRQAVDQHIEQCESCREEFDIWMESLELIRGTAQGNEERVEYVPVSNQVMSRIYADESWRMPVPSKLYAFSYKMRRNLAAVVALCMTLFIFGFVFAIAGVGADKTPKYGLKPVASVSTDLNSISNKTKSLPVATASLKDPYMVTMGPIRSVPDYMIVISLLGFTGTILIMNWLSRTKA</sequence>
<evidence type="ECO:0000313" key="5">
    <source>
        <dbReference type="EMBL" id="RKN72459.1"/>
    </source>
</evidence>
<organism evidence="5 6">
    <name type="scientific">Paenibacillus ginsengarvi</name>
    <dbReference type="NCBI Taxonomy" id="400777"/>
    <lineage>
        <taxon>Bacteria</taxon>
        <taxon>Bacillati</taxon>
        <taxon>Bacillota</taxon>
        <taxon>Bacilli</taxon>
        <taxon>Bacillales</taxon>
        <taxon>Paenibacillaceae</taxon>
        <taxon>Paenibacillus</taxon>
    </lineage>
</organism>
<dbReference type="RefSeq" id="WP_120750708.1">
    <property type="nucleotide sequence ID" value="NZ_RBAH01000027.1"/>
</dbReference>
<dbReference type="OrthoDB" id="2679416at2"/>
<dbReference type="Proteomes" id="UP000282311">
    <property type="component" value="Unassembled WGS sequence"/>
</dbReference>
<protein>
    <recommendedName>
        <fullName evidence="2">Anti-sigma-W factor RsiW</fullName>
    </recommendedName>
</protein>
<dbReference type="Gene3D" id="1.10.10.1320">
    <property type="entry name" value="Anti-sigma factor, zinc-finger domain"/>
    <property type="match status" value="1"/>
</dbReference>
<keyword evidence="3" id="KW-1133">Transmembrane helix</keyword>